<dbReference type="RefSeq" id="WP_079511111.1">
    <property type="nucleotide sequence ID" value="NZ_FUYL01000002.1"/>
</dbReference>
<dbReference type="EMBL" id="FUYL01000002">
    <property type="protein sequence ID" value="SKB30014.1"/>
    <property type="molecule type" value="Genomic_DNA"/>
</dbReference>
<proteinExistence type="predicted"/>
<dbReference type="InterPro" id="IPR044662">
    <property type="entry name" value="HS1/DABB1-like"/>
</dbReference>
<name>A0A1T5A4U8_9FLAO</name>
<dbReference type="PANTHER" id="PTHR33178">
    <property type="match status" value="1"/>
</dbReference>
<keyword evidence="4" id="KW-1185">Reference proteome</keyword>
<dbReference type="PANTHER" id="PTHR33178:SF10">
    <property type="entry name" value="STRESS-RESPONSE A_B BARREL DOMAIN-CONTAINING PROTEIN"/>
    <property type="match status" value="1"/>
</dbReference>
<dbReference type="SMART" id="SM00886">
    <property type="entry name" value="Dabb"/>
    <property type="match status" value="1"/>
</dbReference>
<dbReference type="InterPro" id="IPR011008">
    <property type="entry name" value="Dimeric_a/b-barrel"/>
</dbReference>
<sequence>MIKHTVTFKLKYAKGSAEESIFLKAATELRSIPGIKNFECLRQISAKSHFDYALSMDFISIETYNEYNQHPEHTTFVNTYWTAFVEDFLELDYELMQ</sequence>
<evidence type="ECO:0000256" key="1">
    <source>
        <dbReference type="ARBA" id="ARBA00011738"/>
    </source>
</evidence>
<organism evidence="3 4">
    <name type="scientific">Maribacter arcticus</name>
    <dbReference type="NCBI Taxonomy" id="561365"/>
    <lineage>
        <taxon>Bacteria</taxon>
        <taxon>Pseudomonadati</taxon>
        <taxon>Bacteroidota</taxon>
        <taxon>Flavobacteriia</taxon>
        <taxon>Flavobacteriales</taxon>
        <taxon>Flavobacteriaceae</taxon>
        <taxon>Maribacter</taxon>
    </lineage>
</organism>
<dbReference type="OrthoDB" id="9808130at2"/>
<dbReference type="AlphaFoldDB" id="A0A1T5A4U8"/>
<dbReference type="PROSITE" id="PS51502">
    <property type="entry name" value="S_R_A_B_BARREL"/>
    <property type="match status" value="1"/>
</dbReference>
<dbReference type="Pfam" id="PF07876">
    <property type="entry name" value="Dabb"/>
    <property type="match status" value="1"/>
</dbReference>
<feature type="domain" description="Stress-response A/B barrel" evidence="2">
    <location>
        <begin position="2"/>
        <end position="93"/>
    </location>
</feature>
<comment type="subunit">
    <text evidence="1">Homodimer.</text>
</comment>
<dbReference type="Gene3D" id="3.30.70.100">
    <property type="match status" value="1"/>
</dbReference>
<gene>
    <name evidence="3" type="ORF">SAMN05660866_00588</name>
</gene>
<accession>A0A1T5A4U8</accession>
<dbReference type="SUPFAM" id="SSF54909">
    <property type="entry name" value="Dimeric alpha+beta barrel"/>
    <property type="match status" value="1"/>
</dbReference>
<protein>
    <submittedName>
        <fullName evidence="3">Stress responsive A/B Barrel Domain</fullName>
    </submittedName>
</protein>
<dbReference type="InterPro" id="IPR013097">
    <property type="entry name" value="Dabb"/>
</dbReference>
<evidence type="ECO:0000259" key="2">
    <source>
        <dbReference type="PROSITE" id="PS51502"/>
    </source>
</evidence>
<evidence type="ECO:0000313" key="4">
    <source>
        <dbReference type="Proteomes" id="UP000190339"/>
    </source>
</evidence>
<evidence type="ECO:0000313" key="3">
    <source>
        <dbReference type="EMBL" id="SKB30014.1"/>
    </source>
</evidence>
<dbReference type="STRING" id="561365.SAMN05660866_00588"/>
<reference evidence="4" key="1">
    <citation type="submission" date="2017-02" db="EMBL/GenBank/DDBJ databases">
        <authorList>
            <person name="Varghese N."/>
            <person name="Submissions S."/>
        </authorList>
    </citation>
    <scope>NUCLEOTIDE SEQUENCE [LARGE SCALE GENOMIC DNA]</scope>
    <source>
        <strain evidence="4">DSM 23546</strain>
    </source>
</reference>
<dbReference type="Proteomes" id="UP000190339">
    <property type="component" value="Unassembled WGS sequence"/>
</dbReference>